<name>G3A9S4_9RALS</name>
<sequence>MPGNSWLVPCLTSSPLRKLSSNAAAYRGQLHVLIDSLIGWVRLHPIGVLRNFPALAEQQFIAHPAHGKPPGISHIAAMRSLNKRFNSIPKPFCNRGTVDIDLRSFCGGDVMRAWVRRCSPAC</sequence>
<reference evidence="1" key="2">
    <citation type="submission" date="2011-04" db="EMBL/GenBank/DDBJ databases">
        <authorList>
            <person name="Genoscope - CEA"/>
        </authorList>
    </citation>
    <scope>NUCLEOTIDE SEQUENCE</scope>
    <source>
        <strain evidence="1">R24</strain>
    </source>
</reference>
<dbReference type="AlphaFoldDB" id="G3A9S4"/>
<proteinExistence type="predicted"/>
<gene>
    <name evidence="1" type="ORF">RALSY_mp10579</name>
</gene>
<dbReference type="EMBL" id="FR854090">
    <property type="protein sequence ID" value="CCA88040.1"/>
    <property type="molecule type" value="Genomic_DNA"/>
</dbReference>
<reference evidence="1" key="1">
    <citation type="journal article" date="2011" name="PLoS ONE">
        <title>Ralstonia syzygii, the Blood Disease Bacterium and some Asian R. solanacearum strains form a single genomic species despite divergent lifestyles.</title>
        <authorList>
            <person name="Remenant B."/>
            <person name="de Cambiaire J.C."/>
            <person name="Cellier G."/>
            <person name="Jacobs J.M."/>
            <person name="Mangenot S."/>
            <person name="Barbe V."/>
            <person name="Lajus A."/>
            <person name="Vallenet D."/>
            <person name="Medigue C."/>
            <person name="Fegan M."/>
            <person name="Allen C."/>
            <person name="Prior P."/>
        </authorList>
    </citation>
    <scope>NUCLEOTIDE SEQUENCE</scope>
    <source>
        <strain evidence="1">R24</strain>
    </source>
</reference>
<organism evidence="1">
    <name type="scientific">Ralstonia syzygii R24</name>
    <dbReference type="NCBI Taxonomy" id="907261"/>
    <lineage>
        <taxon>Bacteria</taxon>
        <taxon>Pseudomonadati</taxon>
        <taxon>Pseudomonadota</taxon>
        <taxon>Betaproteobacteria</taxon>
        <taxon>Burkholderiales</taxon>
        <taxon>Burkholderiaceae</taxon>
        <taxon>Ralstonia</taxon>
        <taxon>Ralstonia solanacearum species complex</taxon>
    </lineage>
</organism>
<accession>G3A9S4</accession>
<protein>
    <submittedName>
        <fullName evidence="1">Uncharacterized protein</fullName>
    </submittedName>
</protein>
<evidence type="ECO:0000313" key="1">
    <source>
        <dbReference type="EMBL" id="CCA88040.1"/>
    </source>
</evidence>